<proteinExistence type="predicted"/>
<organism evidence="1 2">
    <name type="scientific">Xanthocytophaga agilis</name>
    <dbReference type="NCBI Taxonomy" id="3048010"/>
    <lineage>
        <taxon>Bacteria</taxon>
        <taxon>Pseudomonadati</taxon>
        <taxon>Bacteroidota</taxon>
        <taxon>Cytophagia</taxon>
        <taxon>Cytophagales</taxon>
        <taxon>Rhodocytophagaceae</taxon>
        <taxon>Xanthocytophaga</taxon>
    </lineage>
</organism>
<evidence type="ECO:0000313" key="2">
    <source>
        <dbReference type="Proteomes" id="UP001232063"/>
    </source>
</evidence>
<comment type="caution">
    <text evidence="1">The sequence shown here is derived from an EMBL/GenBank/DDBJ whole genome shotgun (WGS) entry which is preliminary data.</text>
</comment>
<sequence length="70" mass="7624">MRTVKLSVEKGVPIGHLPTKAALLKKQSFPFLLHTLLLPVKSLLANTLFVCSSTPLFFSNTPSIPSRPGH</sequence>
<dbReference type="EMBL" id="JASJOU010000004">
    <property type="protein sequence ID" value="MDJ1502055.1"/>
    <property type="molecule type" value="Genomic_DNA"/>
</dbReference>
<reference evidence="1" key="1">
    <citation type="submission" date="2023-05" db="EMBL/GenBank/DDBJ databases">
        <authorList>
            <person name="Zhang X."/>
        </authorList>
    </citation>
    <scope>NUCLEOTIDE SEQUENCE</scope>
    <source>
        <strain evidence="1">BD1B2-1</strain>
    </source>
</reference>
<keyword evidence="2" id="KW-1185">Reference proteome</keyword>
<evidence type="ECO:0000313" key="1">
    <source>
        <dbReference type="EMBL" id="MDJ1502055.1"/>
    </source>
</evidence>
<accession>A0AAE3R2P5</accession>
<dbReference type="Proteomes" id="UP001232063">
    <property type="component" value="Unassembled WGS sequence"/>
</dbReference>
<dbReference type="AlphaFoldDB" id="A0AAE3R2P5"/>
<name>A0AAE3R2P5_9BACT</name>
<protein>
    <submittedName>
        <fullName evidence="1">Uncharacterized protein</fullName>
    </submittedName>
</protein>
<gene>
    <name evidence="1" type="ORF">QNI22_15420</name>
</gene>